<feature type="transmembrane region" description="Helical" evidence="13">
    <location>
        <begin position="149"/>
        <end position="168"/>
    </location>
</feature>
<evidence type="ECO:0000313" key="14">
    <source>
        <dbReference type="EMBL" id="KAG9451067.1"/>
    </source>
</evidence>
<accession>A0AAV7ETV1</accession>
<evidence type="ECO:0000256" key="9">
    <source>
        <dbReference type="ARBA" id="ARBA00023098"/>
    </source>
</evidence>
<proteinExistence type="inferred from homology"/>
<comment type="subcellular location">
    <subcellularLocation>
        <location evidence="1">Membrane</location>
        <topology evidence="1">Multi-pass membrane protein</topology>
    </subcellularLocation>
</comment>
<dbReference type="PROSITE" id="PS01188">
    <property type="entry name" value="ELO"/>
    <property type="match status" value="1"/>
</dbReference>
<comment type="similarity">
    <text evidence="2">Belongs to the ELO family.</text>
</comment>
<evidence type="ECO:0000256" key="1">
    <source>
        <dbReference type="ARBA" id="ARBA00004141"/>
    </source>
</evidence>
<feature type="transmembrane region" description="Helical" evidence="13">
    <location>
        <begin position="118"/>
        <end position="140"/>
    </location>
</feature>
<dbReference type="GO" id="GO:0034625">
    <property type="term" value="P:fatty acid elongation, monounsaturated fatty acid"/>
    <property type="evidence" value="ECO:0007669"/>
    <property type="project" value="TreeGrafter"/>
</dbReference>
<dbReference type="Proteomes" id="UP000825729">
    <property type="component" value="Unassembled WGS sequence"/>
</dbReference>
<keyword evidence="6 13" id="KW-0812">Transmembrane</keyword>
<comment type="caution">
    <text evidence="14">The sequence shown here is derived from an EMBL/GenBank/DDBJ whole genome shotgun (WGS) entry which is preliminary data.</text>
</comment>
<keyword evidence="9" id="KW-0443">Lipid metabolism</keyword>
<evidence type="ECO:0000256" key="7">
    <source>
        <dbReference type="ARBA" id="ARBA00022832"/>
    </source>
</evidence>
<organism evidence="14 15">
    <name type="scientific">Aristolochia fimbriata</name>
    <name type="common">White veined hardy Dutchman's pipe vine</name>
    <dbReference type="NCBI Taxonomy" id="158543"/>
    <lineage>
        <taxon>Eukaryota</taxon>
        <taxon>Viridiplantae</taxon>
        <taxon>Streptophyta</taxon>
        <taxon>Embryophyta</taxon>
        <taxon>Tracheophyta</taxon>
        <taxon>Spermatophyta</taxon>
        <taxon>Magnoliopsida</taxon>
        <taxon>Magnoliidae</taxon>
        <taxon>Piperales</taxon>
        <taxon>Aristolochiaceae</taxon>
        <taxon>Aristolochia</taxon>
    </lineage>
</organism>
<evidence type="ECO:0000256" key="10">
    <source>
        <dbReference type="ARBA" id="ARBA00023136"/>
    </source>
</evidence>
<comment type="catalytic activity">
    <reaction evidence="12">
        <text>a very-long-chain acyl-CoA + malonyl-CoA + H(+) = a very-long-chain 3-oxoacyl-CoA + CO2 + CoA</text>
        <dbReference type="Rhea" id="RHEA:32727"/>
        <dbReference type="ChEBI" id="CHEBI:15378"/>
        <dbReference type="ChEBI" id="CHEBI:16526"/>
        <dbReference type="ChEBI" id="CHEBI:57287"/>
        <dbReference type="ChEBI" id="CHEBI:57384"/>
        <dbReference type="ChEBI" id="CHEBI:90725"/>
        <dbReference type="ChEBI" id="CHEBI:90736"/>
        <dbReference type="EC" id="2.3.1.199"/>
    </reaction>
</comment>
<evidence type="ECO:0000256" key="13">
    <source>
        <dbReference type="SAM" id="Phobius"/>
    </source>
</evidence>
<protein>
    <recommendedName>
        <fullName evidence="3">very-long-chain 3-oxoacyl-CoA synthase</fullName>
        <ecNumber evidence="3">2.3.1.199</ecNumber>
    </recommendedName>
</protein>
<dbReference type="InterPro" id="IPR002076">
    <property type="entry name" value="ELO_fam"/>
</dbReference>
<dbReference type="GO" id="GO:0034626">
    <property type="term" value="P:fatty acid elongation, polyunsaturated fatty acid"/>
    <property type="evidence" value="ECO:0007669"/>
    <property type="project" value="TreeGrafter"/>
</dbReference>
<dbReference type="GO" id="GO:0030148">
    <property type="term" value="P:sphingolipid biosynthetic process"/>
    <property type="evidence" value="ECO:0007669"/>
    <property type="project" value="TreeGrafter"/>
</dbReference>
<gene>
    <name evidence="14" type="ORF">H6P81_011032</name>
</gene>
<dbReference type="GO" id="GO:0005789">
    <property type="term" value="C:endoplasmic reticulum membrane"/>
    <property type="evidence" value="ECO:0007669"/>
    <property type="project" value="TreeGrafter"/>
</dbReference>
<evidence type="ECO:0000256" key="4">
    <source>
        <dbReference type="ARBA" id="ARBA00022516"/>
    </source>
</evidence>
<feature type="transmembrane region" description="Helical" evidence="13">
    <location>
        <begin position="76"/>
        <end position="98"/>
    </location>
</feature>
<feature type="transmembrane region" description="Helical" evidence="13">
    <location>
        <begin position="35"/>
        <end position="55"/>
    </location>
</feature>
<evidence type="ECO:0000256" key="3">
    <source>
        <dbReference type="ARBA" id="ARBA00012307"/>
    </source>
</evidence>
<dbReference type="GO" id="GO:0042761">
    <property type="term" value="P:very long-chain fatty acid biosynthetic process"/>
    <property type="evidence" value="ECO:0007669"/>
    <property type="project" value="TreeGrafter"/>
</dbReference>
<keyword evidence="11" id="KW-0275">Fatty acid biosynthesis</keyword>
<evidence type="ECO:0000313" key="15">
    <source>
        <dbReference type="Proteomes" id="UP000825729"/>
    </source>
</evidence>
<keyword evidence="15" id="KW-1185">Reference proteome</keyword>
<keyword evidence="5" id="KW-0808">Transferase</keyword>
<dbReference type="PANTHER" id="PTHR11157">
    <property type="entry name" value="FATTY ACID ACYL TRANSFERASE-RELATED"/>
    <property type="match status" value="1"/>
</dbReference>
<dbReference type="Pfam" id="PF01151">
    <property type="entry name" value="ELO"/>
    <property type="match status" value="1"/>
</dbReference>
<keyword evidence="8 13" id="KW-1133">Transmembrane helix</keyword>
<dbReference type="InterPro" id="IPR030457">
    <property type="entry name" value="ELO_CS"/>
</dbReference>
<evidence type="ECO:0000256" key="2">
    <source>
        <dbReference type="ARBA" id="ARBA00007263"/>
    </source>
</evidence>
<dbReference type="GO" id="GO:0009922">
    <property type="term" value="F:fatty acid elongase activity"/>
    <property type="evidence" value="ECO:0007669"/>
    <property type="project" value="UniProtKB-EC"/>
</dbReference>
<sequence length="279" mass="31142">MPPMDTTLRHWLVDHPLVSSFEWIPGRTFGASPQFLAAAVLSYLALTLLLRRLLLPPPEKPLLDPSLFRSISALHNFLLLLLSAVMAAGCSLSAAAVLPTPRHLFCFPSPTPSRGPLFFWAYVFYLSKLLEFLDTFLILLNPGGQRRRLTFLHVYHHATVVVMCYLWLAAAQSLFPVALVTNASVHTVMYGYYFLCSVGRPPRWKRLVTDVQIVQFVFSFAVSVALLWCQFVDPVAGGCSGMKAWVFNAGFNASLLALFVNFHSKSYGSSKKDVKEKAK</sequence>
<dbReference type="GO" id="GO:0019367">
    <property type="term" value="P:fatty acid elongation, saturated fatty acid"/>
    <property type="evidence" value="ECO:0007669"/>
    <property type="project" value="TreeGrafter"/>
</dbReference>
<name>A0AAV7ETV1_ARIFI</name>
<dbReference type="PANTHER" id="PTHR11157:SF134">
    <property type="entry name" value="ELONGATION OF FATTY ACIDS PROTEIN 1-RELATED"/>
    <property type="match status" value="1"/>
</dbReference>
<evidence type="ECO:0000256" key="11">
    <source>
        <dbReference type="ARBA" id="ARBA00023160"/>
    </source>
</evidence>
<dbReference type="AlphaFoldDB" id="A0AAV7ETV1"/>
<feature type="transmembrane region" description="Helical" evidence="13">
    <location>
        <begin position="244"/>
        <end position="262"/>
    </location>
</feature>
<keyword evidence="10 13" id="KW-0472">Membrane</keyword>
<evidence type="ECO:0000256" key="12">
    <source>
        <dbReference type="ARBA" id="ARBA00047375"/>
    </source>
</evidence>
<dbReference type="EMBL" id="JAINDJ010000004">
    <property type="protein sequence ID" value="KAG9451067.1"/>
    <property type="molecule type" value="Genomic_DNA"/>
</dbReference>
<keyword evidence="7" id="KW-0276">Fatty acid metabolism</keyword>
<evidence type="ECO:0000256" key="6">
    <source>
        <dbReference type="ARBA" id="ARBA00022692"/>
    </source>
</evidence>
<evidence type="ECO:0000256" key="8">
    <source>
        <dbReference type="ARBA" id="ARBA00022989"/>
    </source>
</evidence>
<feature type="transmembrane region" description="Helical" evidence="13">
    <location>
        <begin position="207"/>
        <end position="228"/>
    </location>
</feature>
<reference evidence="14 15" key="1">
    <citation type="submission" date="2021-07" db="EMBL/GenBank/DDBJ databases">
        <title>The Aristolochia fimbriata genome: insights into angiosperm evolution, floral development and chemical biosynthesis.</title>
        <authorList>
            <person name="Jiao Y."/>
        </authorList>
    </citation>
    <scope>NUCLEOTIDE SEQUENCE [LARGE SCALE GENOMIC DNA]</scope>
    <source>
        <strain evidence="14">IBCAS-2021</strain>
        <tissue evidence="14">Leaf</tissue>
    </source>
</reference>
<dbReference type="EC" id="2.3.1.199" evidence="3"/>
<feature type="transmembrane region" description="Helical" evidence="13">
    <location>
        <begin position="174"/>
        <end position="195"/>
    </location>
</feature>
<keyword evidence="4" id="KW-0444">Lipid biosynthesis</keyword>
<evidence type="ECO:0000256" key="5">
    <source>
        <dbReference type="ARBA" id="ARBA00022679"/>
    </source>
</evidence>